<evidence type="ECO:0000313" key="1">
    <source>
        <dbReference type="EMBL" id="MCD9646383.1"/>
    </source>
</evidence>
<evidence type="ECO:0000313" key="2">
    <source>
        <dbReference type="Proteomes" id="UP000823775"/>
    </source>
</evidence>
<protein>
    <submittedName>
        <fullName evidence="1">Uncharacterized protein</fullName>
    </submittedName>
</protein>
<comment type="caution">
    <text evidence="1">The sequence shown here is derived from an EMBL/GenBank/DDBJ whole genome shotgun (WGS) entry which is preliminary data.</text>
</comment>
<keyword evidence="2" id="KW-1185">Reference proteome</keyword>
<sequence>VDAEVVVMARRVPERSRGVTLLYLEPHRLRLQYSRFCGEKCARLGVAQGSSHSPSNLEIVKVSVINSVEDERHLVSLEERLGGKAMKLVDLTNFEDDIQGYESDHSELSRIG</sequence>
<proteinExistence type="predicted"/>
<feature type="non-terminal residue" evidence="1">
    <location>
        <position position="1"/>
    </location>
</feature>
<feature type="non-terminal residue" evidence="1">
    <location>
        <position position="112"/>
    </location>
</feature>
<dbReference type="Proteomes" id="UP000823775">
    <property type="component" value="Unassembled WGS sequence"/>
</dbReference>
<reference evidence="1 2" key="1">
    <citation type="journal article" date="2021" name="BMC Genomics">
        <title>Datura genome reveals duplications of psychoactive alkaloid biosynthetic genes and high mutation rate following tissue culture.</title>
        <authorList>
            <person name="Rajewski A."/>
            <person name="Carter-House D."/>
            <person name="Stajich J."/>
            <person name="Litt A."/>
        </authorList>
    </citation>
    <scope>NUCLEOTIDE SEQUENCE [LARGE SCALE GENOMIC DNA]</scope>
    <source>
        <strain evidence="1">AR-01</strain>
    </source>
</reference>
<organism evidence="1 2">
    <name type="scientific">Datura stramonium</name>
    <name type="common">Jimsonweed</name>
    <name type="synonym">Common thornapple</name>
    <dbReference type="NCBI Taxonomy" id="4076"/>
    <lineage>
        <taxon>Eukaryota</taxon>
        <taxon>Viridiplantae</taxon>
        <taxon>Streptophyta</taxon>
        <taxon>Embryophyta</taxon>
        <taxon>Tracheophyta</taxon>
        <taxon>Spermatophyta</taxon>
        <taxon>Magnoliopsida</taxon>
        <taxon>eudicotyledons</taxon>
        <taxon>Gunneridae</taxon>
        <taxon>Pentapetalae</taxon>
        <taxon>asterids</taxon>
        <taxon>lamiids</taxon>
        <taxon>Solanales</taxon>
        <taxon>Solanaceae</taxon>
        <taxon>Solanoideae</taxon>
        <taxon>Datureae</taxon>
        <taxon>Datura</taxon>
    </lineage>
</organism>
<accession>A0ABS8VH97</accession>
<gene>
    <name evidence="1" type="ORF">HAX54_036166</name>
</gene>
<dbReference type="EMBL" id="JACEIK010004771">
    <property type="protein sequence ID" value="MCD9646383.1"/>
    <property type="molecule type" value="Genomic_DNA"/>
</dbReference>
<name>A0ABS8VH97_DATST</name>